<evidence type="ECO:0000256" key="10">
    <source>
        <dbReference type="ARBA" id="ARBA00025614"/>
    </source>
</evidence>
<keyword evidence="6 12" id="KW-0406">Ion transport</keyword>
<keyword evidence="16" id="KW-1185">Reference proteome</keyword>
<evidence type="ECO:0000256" key="2">
    <source>
        <dbReference type="ARBA" id="ARBA00022547"/>
    </source>
</evidence>
<feature type="coiled-coil region" evidence="13">
    <location>
        <begin position="57"/>
        <end position="113"/>
    </location>
</feature>
<feature type="transmembrane region" description="Helical" evidence="14">
    <location>
        <begin position="12"/>
        <end position="32"/>
    </location>
</feature>
<evidence type="ECO:0000256" key="12">
    <source>
        <dbReference type="RuleBase" id="RU003848"/>
    </source>
</evidence>
<sequence length="157" mass="18559">MPQLDILTFSSQIFWFFISFYLLFLVVNHIFLPKLEIIMFNRRREVLNDFSCAMYILECAESQVIQYNKVLNQVEERIKNAMSDALMQIEKMKADVESQLEEENKKMVQFVKEETQNFQVKHVSKLKQIADNIALIYYAKLTNSEVVKGKFLLSKKS</sequence>
<evidence type="ECO:0000313" key="15">
    <source>
        <dbReference type="EMBL" id="OEY87016.1"/>
    </source>
</evidence>
<evidence type="ECO:0000256" key="5">
    <source>
        <dbReference type="ARBA" id="ARBA00022989"/>
    </source>
</evidence>
<keyword evidence="7 14" id="KW-0472">Membrane</keyword>
<evidence type="ECO:0000256" key="1">
    <source>
        <dbReference type="ARBA" id="ARBA00022448"/>
    </source>
</evidence>
<proteinExistence type="inferred from homology"/>
<comment type="function">
    <text evidence="10">Component of the F(0) channel, it forms part of the peripheral stalk, linking F(1) to F(0). The b'-subunit is a diverged and duplicated form of b found in plants and photosynthetic bacteria.</text>
</comment>
<dbReference type="GO" id="GO:0015986">
    <property type="term" value="P:proton motive force-driven ATP synthesis"/>
    <property type="evidence" value="ECO:0007669"/>
    <property type="project" value="InterPro"/>
</dbReference>
<organism evidence="15 16">
    <name type="scientific">Wolbachia pipientis</name>
    <dbReference type="NCBI Taxonomy" id="955"/>
    <lineage>
        <taxon>Bacteria</taxon>
        <taxon>Pseudomonadati</taxon>
        <taxon>Pseudomonadota</taxon>
        <taxon>Alphaproteobacteria</taxon>
        <taxon>Rickettsiales</taxon>
        <taxon>Anaplasmataceae</taxon>
        <taxon>Wolbachieae</taxon>
        <taxon>Wolbachia</taxon>
    </lineage>
</organism>
<name>A0A1E7QKY8_WOLPI</name>
<keyword evidence="3 12" id="KW-0812">Transmembrane</keyword>
<dbReference type="Pfam" id="PF00430">
    <property type="entry name" value="ATP-synt_B"/>
    <property type="match status" value="1"/>
</dbReference>
<evidence type="ECO:0000256" key="11">
    <source>
        <dbReference type="ARBA" id="ARBA00037847"/>
    </source>
</evidence>
<accession>A0A1E7QKY8</accession>
<keyword evidence="2 12" id="KW-0138">CF(0)</keyword>
<protein>
    <submittedName>
        <fullName evidence="15">Uncharacterized protein</fullName>
    </submittedName>
</protein>
<gene>
    <name evidence="15" type="ORF">BIY23_00810</name>
</gene>
<evidence type="ECO:0000256" key="13">
    <source>
        <dbReference type="SAM" id="Coils"/>
    </source>
</evidence>
<keyword evidence="1 12" id="KW-0813">Transport</keyword>
<comment type="subcellular location">
    <subcellularLocation>
        <location evidence="11">Endomembrane system</location>
        <topology evidence="11">Single-pass membrane protein</topology>
    </subcellularLocation>
</comment>
<dbReference type="GO" id="GO:0045259">
    <property type="term" value="C:proton-transporting ATP synthase complex"/>
    <property type="evidence" value="ECO:0007669"/>
    <property type="project" value="UniProtKB-KW"/>
</dbReference>
<comment type="similarity">
    <text evidence="12">Belongs to the ATPase B chain family.</text>
</comment>
<keyword evidence="5 14" id="KW-1133">Transmembrane helix</keyword>
<evidence type="ECO:0000313" key="16">
    <source>
        <dbReference type="Proteomes" id="UP000175679"/>
    </source>
</evidence>
<evidence type="ECO:0000256" key="7">
    <source>
        <dbReference type="ARBA" id="ARBA00023136"/>
    </source>
</evidence>
<evidence type="ECO:0000256" key="14">
    <source>
        <dbReference type="SAM" id="Phobius"/>
    </source>
</evidence>
<keyword evidence="4 12" id="KW-0375">Hydrogen ion transport</keyword>
<evidence type="ECO:0000256" key="9">
    <source>
        <dbReference type="ARBA" id="ARBA00025198"/>
    </source>
</evidence>
<comment type="caution">
    <text evidence="15">The sequence shown here is derived from an EMBL/GenBank/DDBJ whole genome shotgun (WGS) entry which is preliminary data.</text>
</comment>
<dbReference type="InterPro" id="IPR002146">
    <property type="entry name" value="ATP_synth_b/b'su_bac/chlpt"/>
</dbReference>
<keyword evidence="8" id="KW-0066">ATP synthesis</keyword>
<evidence type="ECO:0000256" key="8">
    <source>
        <dbReference type="ARBA" id="ARBA00023310"/>
    </source>
</evidence>
<keyword evidence="13" id="KW-0175">Coiled coil</keyword>
<evidence type="ECO:0000256" key="6">
    <source>
        <dbReference type="ARBA" id="ARBA00023065"/>
    </source>
</evidence>
<dbReference type="GO" id="GO:0012505">
    <property type="term" value="C:endomembrane system"/>
    <property type="evidence" value="ECO:0007669"/>
    <property type="project" value="UniProtKB-SubCell"/>
</dbReference>
<evidence type="ECO:0000256" key="3">
    <source>
        <dbReference type="ARBA" id="ARBA00022692"/>
    </source>
</evidence>
<reference evidence="15 16" key="1">
    <citation type="submission" date="2016-09" db="EMBL/GenBank/DDBJ databases">
        <title>Genomic evidence for plant-parasitic nematodes as the earliest Wolbachia hosts.</title>
        <authorList>
            <person name="Brown A.M."/>
            <person name="Wasala S.K."/>
            <person name="Howe D.K."/>
            <person name="Peetz A.B."/>
            <person name="Zasada I.A."/>
            <person name="Denver D.R."/>
        </authorList>
    </citation>
    <scope>NUCLEOTIDE SEQUENCE [LARGE SCALE GENOMIC DNA]</scope>
    <source>
        <strain evidence="16">wPpe</strain>
    </source>
</reference>
<comment type="function">
    <text evidence="9">F(1)F(0) ATP synthase produces ATP from ADP in the presence of a proton or sodium gradient. F-type ATPases consist of two structural domains, F(1) containing the extramembraneous catalytic core and F(0) containing the membrane proton channel, linked together by a central stalk and a peripheral stalk. During catalysis, ATP synthesis in the catalytic domain of F(1) is coupled via a rotary mechanism of the central stalk subunits to proton translocation.</text>
</comment>
<dbReference type="GO" id="GO:0015078">
    <property type="term" value="F:proton transmembrane transporter activity"/>
    <property type="evidence" value="ECO:0007669"/>
    <property type="project" value="InterPro"/>
</dbReference>
<dbReference type="EMBL" id="MJMG01000001">
    <property type="protein sequence ID" value="OEY87016.1"/>
    <property type="molecule type" value="Genomic_DNA"/>
</dbReference>
<dbReference type="OrthoDB" id="7165555at2"/>
<dbReference type="RefSeq" id="WP_070064667.1">
    <property type="nucleotide sequence ID" value="NZ_MJMG01000001.1"/>
</dbReference>
<evidence type="ECO:0000256" key="4">
    <source>
        <dbReference type="ARBA" id="ARBA00022781"/>
    </source>
</evidence>
<dbReference type="Proteomes" id="UP000175679">
    <property type="component" value="Unassembled WGS sequence"/>
</dbReference>
<dbReference type="AlphaFoldDB" id="A0A1E7QKY8"/>